<comment type="similarity">
    <text evidence="1">Belongs to the enoyl-CoA hydratase/isomerase family.</text>
</comment>
<dbReference type="PANTHER" id="PTHR11941">
    <property type="entry name" value="ENOYL-COA HYDRATASE-RELATED"/>
    <property type="match status" value="1"/>
</dbReference>
<dbReference type="InterPro" id="IPR014748">
    <property type="entry name" value="Enoyl-CoA_hydra_C"/>
</dbReference>
<accession>A0A0F9HDD6</accession>
<dbReference type="InterPro" id="IPR029045">
    <property type="entry name" value="ClpP/crotonase-like_dom_sf"/>
</dbReference>
<dbReference type="Pfam" id="PF00378">
    <property type="entry name" value="ECH_1"/>
    <property type="match status" value="1"/>
</dbReference>
<dbReference type="EMBL" id="LAZR01015389">
    <property type="protein sequence ID" value="KKM13391.1"/>
    <property type="molecule type" value="Genomic_DNA"/>
</dbReference>
<protein>
    <recommendedName>
        <fullName evidence="4">Enoyl-CoA hydratase</fullName>
    </recommendedName>
</protein>
<dbReference type="CDD" id="cd06558">
    <property type="entry name" value="crotonase-like"/>
    <property type="match status" value="1"/>
</dbReference>
<dbReference type="SUPFAM" id="SSF52096">
    <property type="entry name" value="ClpP/crotonase"/>
    <property type="match status" value="1"/>
</dbReference>
<dbReference type="GO" id="GO:0016836">
    <property type="term" value="F:hydro-lyase activity"/>
    <property type="evidence" value="ECO:0007669"/>
    <property type="project" value="UniProtKB-ARBA"/>
</dbReference>
<name>A0A0F9HDD6_9ZZZZ</name>
<evidence type="ECO:0008006" key="4">
    <source>
        <dbReference type="Google" id="ProtNLM"/>
    </source>
</evidence>
<organism evidence="3">
    <name type="scientific">marine sediment metagenome</name>
    <dbReference type="NCBI Taxonomy" id="412755"/>
    <lineage>
        <taxon>unclassified sequences</taxon>
        <taxon>metagenomes</taxon>
        <taxon>ecological metagenomes</taxon>
    </lineage>
</organism>
<dbReference type="InterPro" id="IPR001753">
    <property type="entry name" value="Enoyl-CoA_hydra/iso"/>
</dbReference>
<proteinExistence type="inferred from homology"/>
<gene>
    <name evidence="3" type="ORF">LCGC14_1716680</name>
</gene>
<comment type="caution">
    <text evidence="3">The sequence shown here is derived from an EMBL/GenBank/DDBJ whole genome shotgun (WGS) entry which is preliminary data.</text>
</comment>
<dbReference type="AlphaFoldDB" id="A0A0F9HDD6"/>
<sequence>MPVPSLSMDKRGPIAHLTLRRPETQNAIDGALLGELSRACEAIEVDDDVRAVVLAAEGEHFCLGWDAALLDGEGGGPHADPFGCLAELPRPVVCAVQGDALSAGLELALACDIRLAAEDAHLGLPETKLGRVPMGGGSQRLPRLVGRGKALEMILTGEPVEAWEALRIGLVSAVAPTDRLVAEAETIAGRIAERGPIAVRYAKEAINRGLEMPLEQALRYETDLTIILQTTEDRAEGVRAFLDKRKPKFKGR</sequence>
<dbReference type="FunFam" id="1.10.12.10:FF:000001">
    <property type="entry name" value="Probable enoyl-CoA hydratase, mitochondrial"/>
    <property type="match status" value="1"/>
</dbReference>
<dbReference type="Gene3D" id="3.90.226.10">
    <property type="entry name" value="2-enoyl-CoA Hydratase, Chain A, domain 1"/>
    <property type="match status" value="1"/>
</dbReference>
<evidence type="ECO:0000313" key="3">
    <source>
        <dbReference type="EMBL" id="KKM13391.1"/>
    </source>
</evidence>
<dbReference type="GO" id="GO:0006635">
    <property type="term" value="P:fatty acid beta-oxidation"/>
    <property type="evidence" value="ECO:0007669"/>
    <property type="project" value="TreeGrafter"/>
</dbReference>
<dbReference type="PANTHER" id="PTHR11941:SF54">
    <property type="entry name" value="ENOYL-COA HYDRATASE, MITOCHONDRIAL"/>
    <property type="match status" value="1"/>
</dbReference>
<keyword evidence="2" id="KW-0456">Lyase</keyword>
<evidence type="ECO:0000256" key="1">
    <source>
        <dbReference type="ARBA" id="ARBA00005254"/>
    </source>
</evidence>
<reference evidence="3" key="1">
    <citation type="journal article" date="2015" name="Nature">
        <title>Complex archaea that bridge the gap between prokaryotes and eukaryotes.</title>
        <authorList>
            <person name="Spang A."/>
            <person name="Saw J.H."/>
            <person name="Jorgensen S.L."/>
            <person name="Zaremba-Niedzwiedzka K."/>
            <person name="Martijn J."/>
            <person name="Lind A.E."/>
            <person name="van Eijk R."/>
            <person name="Schleper C."/>
            <person name="Guy L."/>
            <person name="Ettema T.J."/>
        </authorList>
    </citation>
    <scope>NUCLEOTIDE SEQUENCE</scope>
</reference>
<dbReference type="Gene3D" id="1.10.12.10">
    <property type="entry name" value="Lyase 2-enoyl-coa Hydratase, Chain A, domain 2"/>
    <property type="match status" value="1"/>
</dbReference>
<evidence type="ECO:0000256" key="2">
    <source>
        <dbReference type="ARBA" id="ARBA00023239"/>
    </source>
</evidence>